<dbReference type="Gene3D" id="1.10.520.10">
    <property type="match status" value="1"/>
</dbReference>
<dbReference type="InterPro" id="IPR001621">
    <property type="entry name" value="Ligninase"/>
</dbReference>
<keyword evidence="3" id="KW-1015">Disulfide bond</keyword>
<feature type="active site" description="Proton acceptor" evidence="1">
    <location>
        <position position="171"/>
    </location>
</feature>
<dbReference type="HOGENOM" id="CLU_888949_0_0_1"/>
<evidence type="ECO:0000256" key="3">
    <source>
        <dbReference type="PIRSR" id="PIRSR601621-4"/>
    </source>
</evidence>
<keyword evidence="2" id="KW-0479">Metal-binding</keyword>
<proteinExistence type="predicted"/>
<dbReference type="GO" id="GO:0004601">
    <property type="term" value="F:peroxidase activity"/>
    <property type="evidence" value="ECO:0007669"/>
    <property type="project" value="UniProtKB-KW"/>
</dbReference>
<reference evidence="4 5" key="1">
    <citation type="submission" date="2014-06" db="EMBL/GenBank/DDBJ databases">
        <title>Evolutionary Origins and Diversification of the Mycorrhizal Mutualists.</title>
        <authorList>
            <consortium name="DOE Joint Genome Institute"/>
            <consortium name="Mycorrhizal Genomics Consortium"/>
            <person name="Kohler A."/>
            <person name="Kuo A."/>
            <person name="Nagy L.G."/>
            <person name="Floudas D."/>
            <person name="Copeland A."/>
            <person name="Barry K.W."/>
            <person name="Cichocki N."/>
            <person name="Veneault-Fourrey C."/>
            <person name="LaButti K."/>
            <person name="Lindquist E.A."/>
            <person name="Lipzen A."/>
            <person name="Lundell T."/>
            <person name="Morin E."/>
            <person name="Murat C."/>
            <person name="Riley R."/>
            <person name="Ohm R."/>
            <person name="Sun H."/>
            <person name="Tunlid A."/>
            <person name="Henrissat B."/>
            <person name="Grigoriev I.V."/>
            <person name="Hibbett D.S."/>
            <person name="Martin F."/>
        </authorList>
    </citation>
    <scope>NUCLEOTIDE SEQUENCE [LARGE SCALE GENOMIC DNA]</scope>
    <source>
        <strain evidence="4 5">SS14</strain>
    </source>
</reference>
<dbReference type="GO" id="GO:0020037">
    <property type="term" value="F:heme binding"/>
    <property type="evidence" value="ECO:0007669"/>
    <property type="project" value="InterPro"/>
</dbReference>
<evidence type="ECO:0000256" key="1">
    <source>
        <dbReference type="PIRSR" id="PIRSR601621-1"/>
    </source>
</evidence>
<sequence length="313" mass="33566">MPIVKYLSRRASFECLVHRALAEEPSNTFARRAISGCGAFEYLARRAIFGCGAFEYLARRALAEEPSNTFARRVISGCGAFEYLAHRALAEEPSDTLLVELHSAAEPFIGIGRSRDPRPAPSAQVVTCPNGNKASNAACCPFLTLRDDLHANLFENQCGEDAHESIHLTFHGAIASSSSLKAKESPLEEEPTVPCLCSPTSSQTSPSTSCHVLPSTQSPQVILSSLQALSLSATATVLPSCNSWAPAPDGLIPQPQHSIKKIFGHLTDGGGFTSDEIIALFASHILLALTMLTRLSMLLLSIPLPSILIPKYL</sequence>
<dbReference type="PRINTS" id="PR00462">
    <property type="entry name" value="LIGNINASE"/>
</dbReference>
<gene>
    <name evidence="4" type="ORF">M422DRAFT_274845</name>
</gene>
<keyword evidence="5" id="KW-1185">Reference proteome</keyword>
<keyword evidence="4" id="KW-0575">Peroxidase</keyword>
<dbReference type="GO" id="GO:0046872">
    <property type="term" value="F:metal ion binding"/>
    <property type="evidence" value="ECO:0007669"/>
    <property type="project" value="UniProtKB-KW"/>
</dbReference>
<dbReference type="GO" id="GO:0006979">
    <property type="term" value="P:response to oxidative stress"/>
    <property type="evidence" value="ECO:0007669"/>
    <property type="project" value="InterPro"/>
</dbReference>
<dbReference type="AlphaFoldDB" id="A0A0C9T639"/>
<keyword evidence="2" id="KW-0408">Iron</keyword>
<evidence type="ECO:0000256" key="2">
    <source>
        <dbReference type="PIRSR" id="PIRSR601621-2"/>
    </source>
</evidence>
<evidence type="ECO:0000313" key="4">
    <source>
        <dbReference type="EMBL" id="KIJ24383.1"/>
    </source>
</evidence>
<dbReference type="OrthoDB" id="2144714at2759"/>
<feature type="disulfide bond" evidence="3">
    <location>
        <begin position="128"/>
        <end position="140"/>
    </location>
</feature>
<dbReference type="EMBL" id="KN837495">
    <property type="protein sequence ID" value="KIJ24383.1"/>
    <property type="molecule type" value="Genomic_DNA"/>
</dbReference>
<dbReference type="SUPFAM" id="SSF48113">
    <property type="entry name" value="Heme-dependent peroxidases"/>
    <property type="match status" value="2"/>
</dbReference>
<dbReference type="Proteomes" id="UP000054279">
    <property type="component" value="Unassembled WGS sequence"/>
</dbReference>
<name>A0A0C9T639_SPHS4</name>
<comment type="cofactor">
    <cofactor evidence="2">
        <name>heme b</name>
        <dbReference type="ChEBI" id="CHEBI:60344"/>
    </cofactor>
    <text evidence="2">Binds 1 heme b (iron(II)-protoporphyrin IX) group per subunit.</text>
</comment>
<dbReference type="InterPro" id="IPR010255">
    <property type="entry name" value="Haem_peroxidase_sf"/>
</dbReference>
<keyword evidence="2" id="KW-0349">Heme</keyword>
<protein>
    <submittedName>
        <fullName evidence="4">Class II peroxidase</fullName>
    </submittedName>
</protein>
<keyword evidence="4" id="KW-0560">Oxidoreductase</keyword>
<evidence type="ECO:0000313" key="5">
    <source>
        <dbReference type="Proteomes" id="UP000054279"/>
    </source>
</evidence>
<feature type="binding site" description="axial binding residue" evidence="2">
    <location>
        <position position="284"/>
    </location>
    <ligand>
        <name>heme b</name>
        <dbReference type="ChEBI" id="CHEBI:60344"/>
    </ligand>
    <ligandPart>
        <name>Fe</name>
        <dbReference type="ChEBI" id="CHEBI:18248"/>
    </ligandPart>
</feature>
<accession>A0A0C9T639</accession>
<organism evidence="4 5">
    <name type="scientific">Sphaerobolus stellatus (strain SS14)</name>
    <dbReference type="NCBI Taxonomy" id="990650"/>
    <lineage>
        <taxon>Eukaryota</taxon>
        <taxon>Fungi</taxon>
        <taxon>Dikarya</taxon>
        <taxon>Basidiomycota</taxon>
        <taxon>Agaricomycotina</taxon>
        <taxon>Agaricomycetes</taxon>
        <taxon>Phallomycetidae</taxon>
        <taxon>Geastrales</taxon>
        <taxon>Sphaerobolaceae</taxon>
        <taxon>Sphaerobolus</taxon>
    </lineage>
</organism>